<accession>A0ABM7QA23</accession>
<dbReference type="SUPFAM" id="SSF56059">
    <property type="entry name" value="Glutathione synthetase ATP-binding domain-like"/>
    <property type="match status" value="1"/>
</dbReference>
<reference evidence="1 2" key="1">
    <citation type="submission" date="2021-03" db="EMBL/GenBank/DDBJ databases">
        <title>Complete Genome Sequences of Two Lysobacter Strains Isolated from Sea Water (Lysobacter caseinilyticus) and Soil (Lysobacter helvus) in South Korea.</title>
        <authorList>
            <person name="Watanabe Y."/>
            <person name="Arakawa K."/>
        </authorList>
    </citation>
    <scope>NUCLEOTIDE SEQUENCE [LARGE SCALE GENOMIC DNA]</scope>
    <source>
        <strain evidence="1 2">D10</strain>
    </source>
</reference>
<gene>
    <name evidence="1" type="ORF">LYSHEL_01880</name>
</gene>
<dbReference type="Gene3D" id="3.30.470.20">
    <property type="entry name" value="ATP-grasp fold, B domain"/>
    <property type="match status" value="1"/>
</dbReference>
<evidence type="ECO:0000313" key="2">
    <source>
        <dbReference type="Proteomes" id="UP000680514"/>
    </source>
</evidence>
<name>A0ABM7QA23_9GAMM</name>
<dbReference type="Gene3D" id="3.40.50.20">
    <property type="match status" value="1"/>
</dbReference>
<sequence length="385" mass="41827">MRSVLILGGRAPVALDHARRFHRQGWRVVVGDSIPCRLSAFSRAVHASVRLASPRHAPTGFVTGLRAAIDQHRIDLVVPTCEEAFHLSRHRDALPAGTQYAVDGFEQLRALHSKWTFLGLAQHCGAHVPDSARVHSIEQAREWAKGAPVVLKPEYSRFGVHVRLHPHGMPEDAPPLAQAGAWVVQRFHAGTEACSYSVAHAGRLLAHACYRPKHRLGASSSYYFAPHRSEAIRGFVETFVRKIGYTGQIAFDWIEGADGTATVLECNPRAVSGVHLFAPDDALPDALCGQGDACVEPAEASPRMLAAIMLGAGGARALRTGRMGEWRQDWRRARDVIGVAGDRAPLAGAIADLAAYAWSAWRSGNTLREAATQDIEWDGEPLPDA</sequence>
<keyword evidence="2" id="KW-1185">Reference proteome</keyword>
<dbReference type="EMBL" id="AP024546">
    <property type="protein sequence ID" value="BCT94317.1"/>
    <property type="molecule type" value="Genomic_DNA"/>
</dbReference>
<proteinExistence type="predicted"/>
<protein>
    <recommendedName>
        <fullName evidence="3">ATP-grasp domain-containing protein</fullName>
    </recommendedName>
</protein>
<organism evidence="1 2">
    <name type="scientific">Lysobacter helvus</name>
    <dbReference type="NCBI Taxonomy" id="2675059"/>
    <lineage>
        <taxon>Bacteria</taxon>
        <taxon>Pseudomonadati</taxon>
        <taxon>Pseudomonadota</taxon>
        <taxon>Gammaproteobacteria</taxon>
        <taxon>Lysobacterales</taxon>
        <taxon>Lysobacteraceae</taxon>
        <taxon>Lysobacter</taxon>
    </lineage>
</organism>
<dbReference type="RefSeq" id="WP_213435191.1">
    <property type="nucleotide sequence ID" value="NZ_AP024546.1"/>
</dbReference>
<dbReference type="Proteomes" id="UP000680514">
    <property type="component" value="Chromosome"/>
</dbReference>
<evidence type="ECO:0008006" key="3">
    <source>
        <dbReference type="Google" id="ProtNLM"/>
    </source>
</evidence>
<evidence type="ECO:0000313" key="1">
    <source>
        <dbReference type="EMBL" id="BCT94317.1"/>
    </source>
</evidence>